<evidence type="ECO:0000256" key="6">
    <source>
        <dbReference type="ARBA" id="ARBA00022839"/>
    </source>
</evidence>
<proteinExistence type="inferred from homology"/>
<sequence>MIQKRNGDPLLRGGGWVNLDDPAKRQRLTEEPVSSSSKLSSPNTKLNARSPNPVPQGATTPRGECRYGSKCYRRNEAHLVQFCHKLLEEAYGLMKTANDFTRLPRNFDLRDGDEDALIEQAVILRDAGFQTQNQSETCLEASSSRSNNLSKPVAKSSGSDGDPWNGSISNLSEERRRKYREQKEKIQNAVVMTRESKNIDAKAKTTSSDGKKNSWSMAQKWENSCPFNVFLTKVRDVPEEVDGVVSANFPDLFEASLGDVKALCHINYMVETNWFFDQSIRAGLEGKPTWLIYGDESKELEEATKAFPWLKPFRAKSPFPFGHHHTKMSIVQYTDSSVRFMIYTANLVESDWDNRTQGIWISPKCPKLPSGSSPSFGESPTNFRTDILQYLSTYPVKASAAWRDVIKSIDCSEIKLVFLFLFYMYNVHPCLAIETLLPMNIDCNNYGHVVIIRVFFIGSVPITSQSNFNGFQFGIKKMEKILKSFEMETEPNWPLIAQCSSIGTLGGNADDWLTSEFATALAGKDRRILGPINLVYPTEQNVKGSFDGILGGGCLPYSALTHMKQKWLRSHFCQWKAGCSGRSRAPPHIKSYSRCSPDQTKLAWFLLTSANLSKAAWGKLSKNSDRLSIMSWEAGVLFIPELLCSSKYFTVADKDANKSTSRFPLYFDMPLTKYDKKDVPWYFEMLKLAMSADSD</sequence>
<name>A0ABP1S2M2_9HEXA</name>
<feature type="domain" description="PBZ-type" evidence="10">
    <location>
        <begin position="63"/>
        <end position="84"/>
    </location>
</feature>
<dbReference type="Pfam" id="PF06087">
    <property type="entry name" value="Tyr-DNA_phospho"/>
    <property type="match status" value="2"/>
</dbReference>
<evidence type="ECO:0000256" key="1">
    <source>
        <dbReference type="ARBA" id="ARBA00004123"/>
    </source>
</evidence>
<feature type="compositionally biased region" description="Polar residues" evidence="9">
    <location>
        <begin position="135"/>
        <end position="150"/>
    </location>
</feature>
<keyword evidence="12" id="KW-1185">Reference proteome</keyword>
<evidence type="ECO:0000256" key="9">
    <source>
        <dbReference type="SAM" id="MobiDB-lite"/>
    </source>
</evidence>
<feature type="compositionally biased region" description="Basic and acidic residues" evidence="9">
    <location>
        <begin position="21"/>
        <end position="30"/>
    </location>
</feature>
<keyword evidence="5" id="KW-0378">Hydrolase</keyword>
<reference evidence="11 12" key="1">
    <citation type="submission" date="2024-08" db="EMBL/GenBank/DDBJ databases">
        <authorList>
            <person name="Cucini C."/>
            <person name="Frati F."/>
        </authorList>
    </citation>
    <scope>NUCLEOTIDE SEQUENCE [LARGE SCALE GENOMIC DNA]</scope>
</reference>
<evidence type="ECO:0000256" key="4">
    <source>
        <dbReference type="ARBA" id="ARBA00022763"/>
    </source>
</evidence>
<dbReference type="InterPro" id="IPR019406">
    <property type="entry name" value="APLF_PBZ"/>
</dbReference>
<evidence type="ECO:0000256" key="5">
    <source>
        <dbReference type="ARBA" id="ARBA00022801"/>
    </source>
</evidence>
<evidence type="ECO:0000256" key="2">
    <source>
        <dbReference type="ARBA" id="ARBA00010205"/>
    </source>
</evidence>
<evidence type="ECO:0000313" key="11">
    <source>
        <dbReference type="EMBL" id="CAL8141828.1"/>
    </source>
</evidence>
<feature type="compositionally biased region" description="Low complexity" evidence="9">
    <location>
        <begin position="31"/>
        <end position="47"/>
    </location>
</feature>
<dbReference type="SUPFAM" id="SSF56024">
    <property type="entry name" value="Phospholipase D/nuclease"/>
    <property type="match status" value="2"/>
</dbReference>
<protein>
    <recommendedName>
        <fullName evidence="10">PBZ-type domain-containing protein</fullName>
    </recommendedName>
</protein>
<organism evidence="11 12">
    <name type="scientific">Orchesella dallaii</name>
    <dbReference type="NCBI Taxonomy" id="48710"/>
    <lineage>
        <taxon>Eukaryota</taxon>
        <taxon>Metazoa</taxon>
        <taxon>Ecdysozoa</taxon>
        <taxon>Arthropoda</taxon>
        <taxon>Hexapoda</taxon>
        <taxon>Collembola</taxon>
        <taxon>Entomobryomorpha</taxon>
        <taxon>Entomobryoidea</taxon>
        <taxon>Orchesellidae</taxon>
        <taxon>Orchesellinae</taxon>
        <taxon>Orchesella</taxon>
    </lineage>
</organism>
<evidence type="ECO:0000256" key="8">
    <source>
        <dbReference type="ARBA" id="ARBA00023242"/>
    </source>
</evidence>
<evidence type="ECO:0000259" key="10">
    <source>
        <dbReference type="Pfam" id="PF10283"/>
    </source>
</evidence>
<evidence type="ECO:0000256" key="3">
    <source>
        <dbReference type="ARBA" id="ARBA00022722"/>
    </source>
</evidence>
<feature type="region of interest" description="Disordered" evidence="9">
    <location>
        <begin position="135"/>
        <end position="179"/>
    </location>
</feature>
<dbReference type="Pfam" id="PF10283">
    <property type="entry name" value="zf-CCHH"/>
    <property type="match status" value="1"/>
</dbReference>
<dbReference type="InterPro" id="IPR010347">
    <property type="entry name" value="Tdp1"/>
</dbReference>
<gene>
    <name evidence="11" type="ORF">ODALV1_LOCUS28869</name>
</gene>
<dbReference type="Proteomes" id="UP001642540">
    <property type="component" value="Unassembled WGS sequence"/>
</dbReference>
<dbReference type="EMBL" id="CAXLJM020000148">
    <property type="protein sequence ID" value="CAL8141828.1"/>
    <property type="molecule type" value="Genomic_DNA"/>
</dbReference>
<evidence type="ECO:0000256" key="7">
    <source>
        <dbReference type="ARBA" id="ARBA00023204"/>
    </source>
</evidence>
<comment type="caution">
    <text evidence="11">The sequence shown here is derived from an EMBL/GenBank/DDBJ whole genome shotgun (WGS) entry which is preliminary data.</text>
</comment>
<dbReference type="PANTHER" id="PTHR12415:SF0">
    <property type="entry name" value="TYROSYL-DNA PHOSPHODIESTERASE 1"/>
    <property type="match status" value="1"/>
</dbReference>
<accession>A0ABP1S2M2</accession>
<keyword evidence="3" id="KW-0540">Nuclease</keyword>
<comment type="similarity">
    <text evidence="2">Belongs to the tyrosyl-DNA phosphodiesterase family.</text>
</comment>
<dbReference type="Gene3D" id="3.30.870.10">
    <property type="entry name" value="Endonuclease Chain A"/>
    <property type="match status" value="2"/>
</dbReference>
<evidence type="ECO:0000313" key="12">
    <source>
        <dbReference type="Proteomes" id="UP001642540"/>
    </source>
</evidence>
<keyword evidence="8" id="KW-0539">Nucleus</keyword>
<keyword evidence="4" id="KW-0227">DNA damage</keyword>
<dbReference type="PANTHER" id="PTHR12415">
    <property type="entry name" value="TYROSYL-DNA PHOSPHODIESTERASE 1"/>
    <property type="match status" value="1"/>
</dbReference>
<comment type="subcellular location">
    <subcellularLocation>
        <location evidence="1">Nucleus</location>
    </subcellularLocation>
</comment>
<keyword evidence="7" id="KW-0234">DNA repair</keyword>
<keyword evidence="6" id="KW-0269">Exonuclease</keyword>
<feature type="region of interest" description="Disordered" evidence="9">
    <location>
        <begin position="1"/>
        <end position="62"/>
    </location>
</feature>